<gene>
    <name evidence="6" type="ORF">TsocGM_12585</name>
</gene>
<dbReference type="Gene3D" id="3.40.50.1820">
    <property type="entry name" value="alpha/beta hydrolase"/>
    <property type="match status" value="1"/>
</dbReference>
<evidence type="ECO:0000313" key="6">
    <source>
        <dbReference type="EMBL" id="RUL87410.1"/>
    </source>
</evidence>
<dbReference type="EMBL" id="RYZH01000022">
    <property type="protein sequence ID" value="RUL87410.1"/>
    <property type="molecule type" value="Genomic_DNA"/>
</dbReference>
<comment type="caution">
    <text evidence="6">The sequence shown here is derived from an EMBL/GenBank/DDBJ whole genome shotgun (WGS) entry which is preliminary data.</text>
</comment>
<dbReference type="Pfam" id="PF22244">
    <property type="entry name" value="GCE_fung"/>
    <property type="match status" value="1"/>
</dbReference>
<dbReference type="AlphaFoldDB" id="A0A432MJI7"/>
<dbReference type="GO" id="GO:0052689">
    <property type="term" value="F:carboxylic ester hydrolase activity"/>
    <property type="evidence" value="ECO:0007669"/>
    <property type="project" value="UniProtKB-KW"/>
</dbReference>
<keyword evidence="3" id="KW-0378">Hydrolase</keyword>
<dbReference type="InterPro" id="IPR054579">
    <property type="entry name" value="GCE-like_dom"/>
</dbReference>
<proteinExistence type="predicted"/>
<sequence length="412" mass="45762">MLAAAVLSASPRAEAQPAGANYDESKVPDYTLPDPLVAEDGTRVMSPEQWRDVRRPEILRLFSELMYGKTPGGRPERMRWEVVDSSDDALDGLATRKQIRIFFDGRDDGPRMDLLLYTPAAAEGPVPTFLGLNFRGNHTVFPDPAILLPDGADEADRGERRGRWPIDVILRNGFGVATAWYFDIDPDVKDQWSDGVHPIFYAEGQDRPLPDEWGAIGAWAWGLSRAMDYLEADEDVDGSRVIVLGHSRLGKTSLWAGAQDERFALVISNDSGCGGAALSRRRFGETVERINTTFPHWFSDSFNQFNANEDSLPFDQHMLIALIAPRPVLVCSAEEDLWADPRGEFLSAKHAGPVYRLLGADDLGVDEMPPVNTLVGGTIGYHIRPGAHDVTLRDWDVFMEFATLRLGRAARR</sequence>
<feature type="domain" description="4-O-methyl-glucuronoyl methylesterase-like" evidence="5">
    <location>
        <begin position="212"/>
        <end position="359"/>
    </location>
</feature>
<evidence type="ECO:0000256" key="4">
    <source>
        <dbReference type="SAM" id="MobiDB-lite"/>
    </source>
</evidence>
<evidence type="ECO:0000256" key="2">
    <source>
        <dbReference type="ARBA" id="ARBA00022729"/>
    </source>
</evidence>
<feature type="region of interest" description="Disordered" evidence="4">
    <location>
        <begin position="7"/>
        <end position="27"/>
    </location>
</feature>
<evidence type="ECO:0000256" key="1">
    <source>
        <dbReference type="ARBA" id="ARBA00022487"/>
    </source>
</evidence>
<dbReference type="OrthoDB" id="9809261at2"/>
<reference evidence="6 7" key="1">
    <citation type="submission" date="2018-12" db="EMBL/GenBank/DDBJ databases">
        <authorList>
            <person name="Toschakov S.V."/>
        </authorList>
    </citation>
    <scope>NUCLEOTIDE SEQUENCE [LARGE SCALE GENOMIC DNA]</scope>
    <source>
        <strain evidence="6 7">GM2012</strain>
    </source>
</reference>
<keyword evidence="1" id="KW-0719">Serine esterase</keyword>
<organism evidence="6 7">
    <name type="scientific">Tautonia sociabilis</name>
    <dbReference type="NCBI Taxonomy" id="2080755"/>
    <lineage>
        <taxon>Bacteria</taxon>
        <taxon>Pseudomonadati</taxon>
        <taxon>Planctomycetota</taxon>
        <taxon>Planctomycetia</taxon>
        <taxon>Isosphaerales</taxon>
        <taxon>Isosphaeraceae</taxon>
        <taxon>Tautonia</taxon>
    </lineage>
</organism>
<dbReference type="SUPFAM" id="SSF53474">
    <property type="entry name" value="alpha/beta-Hydrolases"/>
    <property type="match status" value="1"/>
</dbReference>
<protein>
    <submittedName>
        <fullName evidence="6">Acetylxylan esterase</fullName>
    </submittedName>
</protein>
<reference evidence="6 7" key="2">
    <citation type="submission" date="2019-01" db="EMBL/GenBank/DDBJ databases">
        <title>Tautonia sociabilis, a novel thermotolerant planctomycete of Isosphaeraceae family, isolated from a 4000 m deep subterranean habitat.</title>
        <authorList>
            <person name="Kovaleva O.L."/>
            <person name="Elcheninov A.G."/>
            <person name="Van Heerden E."/>
            <person name="Toshchakov S.V."/>
            <person name="Novikov A."/>
            <person name="Bonch-Osmolovskaya E.A."/>
            <person name="Kublanov I.V."/>
        </authorList>
    </citation>
    <scope>NUCLEOTIDE SEQUENCE [LARGE SCALE GENOMIC DNA]</scope>
    <source>
        <strain evidence="6 7">GM2012</strain>
    </source>
</reference>
<name>A0A432MJI7_9BACT</name>
<dbReference type="InterPro" id="IPR029058">
    <property type="entry name" value="AB_hydrolase_fold"/>
</dbReference>
<accession>A0A432MJI7</accession>
<evidence type="ECO:0000256" key="3">
    <source>
        <dbReference type="ARBA" id="ARBA00022801"/>
    </source>
</evidence>
<evidence type="ECO:0000259" key="5">
    <source>
        <dbReference type="Pfam" id="PF22244"/>
    </source>
</evidence>
<dbReference type="Proteomes" id="UP000280296">
    <property type="component" value="Unassembled WGS sequence"/>
</dbReference>
<keyword evidence="7" id="KW-1185">Reference proteome</keyword>
<evidence type="ECO:0000313" key="7">
    <source>
        <dbReference type="Proteomes" id="UP000280296"/>
    </source>
</evidence>
<keyword evidence="2" id="KW-0732">Signal</keyword>